<evidence type="ECO:0000256" key="1">
    <source>
        <dbReference type="SAM" id="Phobius"/>
    </source>
</evidence>
<keyword evidence="1" id="KW-0472">Membrane</keyword>
<sequence>MASETIYSEKRNAMNSVEADSYSLVDCKPENIVCKDIENGFDSKKTDTTLILAAEKQLRQILQKSNFHEFFSNALPISIDLECFDLVYYRKFIDSANPKDELFILLCISYYSESHQFSSRNLTSFKPSAHPPNIISYSVNICLNSTDLYVGNNLDESLRSQIFTGSMIEFKKFIFILSYISRHHLRTKANSKKEIRDSQSKPKLIKFSWYGIYGLSFFLLLLGFLSISKWFNPVFNYGFILFAIYFTGILFCFKYILPKKILKDSEWRFNHYSKQVAKLIFHSIRDKEVKAIFNKMFLSSINHPATIDQKPKNYSRNIQKRPFSEENEIAKKTIRISSKKEDTEKKTDKKQIIADFFN</sequence>
<feature type="transmembrane region" description="Helical" evidence="1">
    <location>
        <begin position="207"/>
        <end position="228"/>
    </location>
</feature>
<feature type="transmembrane region" description="Helical" evidence="1">
    <location>
        <begin position="234"/>
        <end position="257"/>
    </location>
</feature>
<keyword evidence="1" id="KW-0812">Transmembrane</keyword>
<accession>A0ABY6HYC1</accession>
<evidence type="ECO:0000313" key="3">
    <source>
        <dbReference type="Proteomes" id="UP001208689"/>
    </source>
</evidence>
<dbReference type="EMBL" id="CP104013">
    <property type="protein sequence ID" value="UYP48510.1"/>
    <property type="molecule type" value="Genomic_DNA"/>
</dbReference>
<keyword evidence="3" id="KW-1185">Reference proteome</keyword>
<protein>
    <submittedName>
        <fullName evidence="2">Uncharacterized protein</fullName>
    </submittedName>
</protein>
<dbReference type="Proteomes" id="UP001208689">
    <property type="component" value="Chromosome"/>
</dbReference>
<gene>
    <name evidence="2" type="ORF">NEF87_004795</name>
</gene>
<keyword evidence="1" id="KW-1133">Transmembrane helix</keyword>
<proteinExistence type="predicted"/>
<organism evidence="2 3">
    <name type="scientific">Candidatus Lokiarchaeum ossiferum</name>
    <dbReference type="NCBI Taxonomy" id="2951803"/>
    <lineage>
        <taxon>Archaea</taxon>
        <taxon>Promethearchaeati</taxon>
        <taxon>Promethearchaeota</taxon>
        <taxon>Promethearchaeia</taxon>
        <taxon>Promethearchaeales</taxon>
        <taxon>Promethearchaeaceae</taxon>
        <taxon>Candidatus Lokiarchaeum</taxon>
    </lineage>
</organism>
<reference evidence="2" key="1">
    <citation type="submission" date="2022-09" db="EMBL/GenBank/DDBJ databases">
        <title>Actin cytoskeleton and complex cell architecture in an #Asgard archaeon.</title>
        <authorList>
            <person name="Ponce Toledo R.I."/>
            <person name="Schleper C."/>
            <person name="Rodrigues Oliveira T."/>
            <person name="Wollweber F."/>
            <person name="Xu J."/>
            <person name="Rittmann S."/>
            <person name="Klingl A."/>
            <person name="Pilhofer M."/>
        </authorList>
    </citation>
    <scope>NUCLEOTIDE SEQUENCE</scope>
    <source>
        <strain evidence="2">B-35</strain>
    </source>
</reference>
<evidence type="ECO:0000313" key="2">
    <source>
        <dbReference type="EMBL" id="UYP48510.1"/>
    </source>
</evidence>
<name>A0ABY6HYC1_9ARCH</name>